<keyword evidence="3" id="KW-1185">Reference proteome</keyword>
<evidence type="ECO:0000313" key="3">
    <source>
        <dbReference type="Proteomes" id="UP000609651"/>
    </source>
</evidence>
<comment type="caution">
    <text evidence="2">The sequence shown here is derived from an EMBL/GenBank/DDBJ whole genome shotgun (WGS) entry which is preliminary data.</text>
</comment>
<feature type="signal peptide" evidence="1">
    <location>
        <begin position="1"/>
        <end position="30"/>
    </location>
</feature>
<protein>
    <submittedName>
        <fullName evidence="2">Uncharacterized protein</fullName>
    </submittedName>
</protein>
<feature type="chain" id="PRO_5047229802" evidence="1">
    <location>
        <begin position="31"/>
        <end position="89"/>
    </location>
</feature>
<evidence type="ECO:0000313" key="2">
    <source>
        <dbReference type="EMBL" id="NNJ26717.1"/>
    </source>
</evidence>
<gene>
    <name evidence="2" type="ORF">LzC2_28080</name>
</gene>
<sequence>MSLPTSRTARASYLARTLAASAVLCGAAVASVGLTGCQASMAGQTLPSPYYLKDDVQFFPAGPEFQYTNQVRAIEEYQLDAASVSGPAN</sequence>
<dbReference type="RefSeq" id="WP_171187991.1">
    <property type="nucleotide sequence ID" value="NZ_WTPX01000094.1"/>
</dbReference>
<organism evidence="2 3">
    <name type="scientific">Alienimonas chondri</name>
    <dbReference type="NCBI Taxonomy" id="2681879"/>
    <lineage>
        <taxon>Bacteria</taxon>
        <taxon>Pseudomonadati</taxon>
        <taxon>Planctomycetota</taxon>
        <taxon>Planctomycetia</taxon>
        <taxon>Planctomycetales</taxon>
        <taxon>Planctomycetaceae</taxon>
        <taxon>Alienimonas</taxon>
    </lineage>
</organism>
<name>A0ABX1VHJ0_9PLAN</name>
<keyword evidence="1" id="KW-0732">Signal</keyword>
<dbReference type="EMBL" id="WTPX01000094">
    <property type="protein sequence ID" value="NNJ26717.1"/>
    <property type="molecule type" value="Genomic_DNA"/>
</dbReference>
<dbReference type="Proteomes" id="UP000609651">
    <property type="component" value="Unassembled WGS sequence"/>
</dbReference>
<accession>A0ABX1VHJ0</accession>
<proteinExistence type="predicted"/>
<reference evidence="2 3" key="1">
    <citation type="journal article" date="2020" name="Syst. Appl. Microbiol.">
        <title>Alienimonas chondri sp. nov., a novel planctomycete isolated from the biofilm of the red alga Chondrus crispus.</title>
        <authorList>
            <person name="Vitorino I."/>
            <person name="Albuquerque L."/>
            <person name="Wiegand S."/>
            <person name="Kallscheuer N."/>
            <person name="da Costa M.S."/>
            <person name="Lobo-da-Cunha A."/>
            <person name="Jogler C."/>
            <person name="Lage O.M."/>
        </authorList>
    </citation>
    <scope>NUCLEOTIDE SEQUENCE [LARGE SCALE GENOMIC DNA]</scope>
    <source>
        <strain evidence="2 3">LzC2</strain>
    </source>
</reference>
<evidence type="ECO:0000256" key="1">
    <source>
        <dbReference type="SAM" id="SignalP"/>
    </source>
</evidence>